<reference evidence="10" key="1">
    <citation type="journal article" date="2017" name="Genome Biol. Evol.">
        <title>Comparative Genomic Analysis Identifies a Campylobacter Clade Deficient in Selenium Metabolism.</title>
        <authorList>
            <person name="Miller W.G."/>
            <person name="Yee E."/>
            <person name="Lopes B.S."/>
            <person name="Chapman M.H."/>
            <person name="Huynh S."/>
            <person name="Bono J.L."/>
            <person name="Parker C.T."/>
            <person name="Strachan N.J.C."/>
            <person name="Forbes K.J."/>
        </authorList>
    </citation>
    <scope>NUCLEOTIDE SEQUENCE [LARGE SCALE GENOMIC DNA]</scope>
    <source>
        <strain evidence="10">NCTC 13004</strain>
    </source>
</reference>
<evidence type="ECO:0000259" key="7">
    <source>
        <dbReference type="Pfam" id="PF00056"/>
    </source>
</evidence>
<keyword evidence="2 5" id="KW-0520">NAD</keyword>
<dbReference type="SUPFAM" id="SSF51735">
    <property type="entry name" value="NAD(P)-binding Rossmann-fold domains"/>
    <property type="match status" value="1"/>
</dbReference>
<evidence type="ECO:0000256" key="6">
    <source>
        <dbReference type="RuleBase" id="RU003369"/>
    </source>
</evidence>
<dbReference type="GO" id="GO:0004459">
    <property type="term" value="F:L-lactate dehydrogenase (NAD+) activity"/>
    <property type="evidence" value="ECO:0007669"/>
    <property type="project" value="TreeGrafter"/>
</dbReference>
<dbReference type="SUPFAM" id="SSF56327">
    <property type="entry name" value="LDH C-terminal domain-like"/>
    <property type="match status" value="1"/>
</dbReference>
<feature type="domain" description="Lactate/malate dehydrogenase C-terminal" evidence="8">
    <location>
        <begin position="145"/>
        <end position="281"/>
    </location>
</feature>
<name>A0A1X9SN11_9BACT</name>
<gene>
    <name evidence="9" type="primary">mdh</name>
    <name evidence="9" type="ORF">CLAN_0850</name>
</gene>
<feature type="binding site" evidence="4">
    <location>
        <position position="119"/>
    </location>
    <ligand>
        <name>substrate</name>
    </ligand>
</feature>
<dbReference type="GO" id="GO:0006089">
    <property type="term" value="P:lactate metabolic process"/>
    <property type="evidence" value="ECO:0007669"/>
    <property type="project" value="TreeGrafter"/>
</dbReference>
<feature type="binding site" evidence="5">
    <location>
        <position position="94"/>
    </location>
    <ligand>
        <name>NAD(+)</name>
        <dbReference type="ChEBI" id="CHEBI:57540"/>
    </ligand>
</feature>
<feature type="domain" description="Lactate/malate dehydrogenase N-terminal" evidence="7">
    <location>
        <begin position="1"/>
        <end position="141"/>
    </location>
</feature>
<reference evidence="10" key="2">
    <citation type="journal article" date="2017" name="Genome Biol. Evol.">
        <title>Comparative genomic analysis identifies a Campylobacter clade deficient in selenium metabolism.</title>
        <authorList>
            <person name="Miller W.G."/>
            <person name="Yee E."/>
            <person name="Lopes B.S."/>
            <person name="Chapman M.H."/>
            <person name="Huynh S."/>
            <person name="Bono J.L."/>
            <person name="Parker C.T."/>
            <person name="Strachan N.J.C."/>
            <person name="Forbes K.J."/>
        </authorList>
    </citation>
    <scope>NUCLEOTIDE SEQUENCE [LARGE SCALE GENOMIC DNA]</scope>
    <source>
        <strain evidence="10">NCTC 13004</strain>
    </source>
</reference>
<dbReference type="AlphaFoldDB" id="A0A1X9SN11"/>
<dbReference type="RefSeq" id="WP_096013202.1">
    <property type="nucleotide sequence ID" value="NZ_CP015578.1"/>
</dbReference>
<dbReference type="PIRSF" id="PIRSF000102">
    <property type="entry name" value="Lac_mal_DH"/>
    <property type="match status" value="1"/>
</dbReference>
<comment type="similarity">
    <text evidence="6">Belongs to the LDH/MDH superfamily.</text>
</comment>
<accession>A0A1X9SN11</accession>
<feature type="binding site" evidence="4">
    <location>
        <position position="150"/>
    </location>
    <ligand>
        <name>substrate</name>
    </ligand>
</feature>
<proteinExistence type="inferred from homology"/>
<evidence type="ECO:0000256" key="4">
    <source>
        <dbReference type="PIRSR" id="PIRSR000102-2"/>
    </source>
</evidence>
<dbReference type="Gene3D" id="3.40.50.720">
    <property type="entry name" value="NAD(P)-binding Rossmann-like Domain"/>
    <property type="match status" value="1"/>
</dbReference>
<organism evidence="9 10">
    <name type="scientific">Campylobacter lanienae NCTC 13004</name>
    <dbReference type="NCBI Taxonomy" id="1031753"/>
    <lineage>
        <taxon>Bacteria</taxon>
        <taxon>Pseudomonadati</taxon>
        <taxon>Campylobacterota</taxon>
        <taxon>Epsilonproteobacteria</taxon>
        <taxon>Campylobacterales</taxon>
        <taxon>Campylobacteraceae</taxon>
        <taxon>Campylobacter</taxon>
    </lineage>
</organism>
<dbReference type="InterPro" id="IPR001557">
    <property type="entry name" value="L-lactate/malate_DH"/>
</dbReference>
<feature type="binding site" evidence="5">
    <location>
        <begin position="7"/>
        <end position="12"/>
    </location>
    <ligand>
        <name>NAD(+)</name>
        <dbReference type="ChEBI" id="CHEBI:57540"/>
    </ligand>
</feature>
<dbReference type="InterPro" id="IPR015955">
    <property type="entry name" value="Lactate_DH/Glyco_Ohase_4_C"/>
</dbReference>
<dbReference type="EMBL" id="CP015578">
    <property type="protein sequence ID" value="ARQ97595.1"/>
    <property type="molecule type" value="Genomic_DNA"/>
</dbReference>
<feature type="binding site" evidence="4">
    <location>
        <position position="81"/>
    </location>
    <ligand>
        <name>substrate</name>
    </ligand>
</feature>
<dbReference type="InterPro" id="IPR022383">
    <property type="entry name" value="Lactate/malate_DH_C"/>
</dbReference>
<dbReference type="Pfam" id="PF02866">
    <property type="entry name" value="Ldh_1_C"/>
    <property type="match status" value="1"/>
</dbReference>
<dbReference type="InterPro" id="IPR036291">
    <property type="entry name" value="NAD(P)-bd_dom_sf"/>
</dbReference>
<evidence type="ECO:0000313" key="9">
    <source>
        <dbReference type="EMBL" id="ARQ97595.1"/>
    </source>
</evidence>
<feature type="binding site" evidence="4">
    <location>
        <position position="87"/>
    </location>
    <ligand>
        <name>substrate</name>
    </ligand>
</feature>
<evidence type="ECO:0000256" key="3">
    <source>
        <dbReference type="PIRSR" id="PIRSR000102-1"/>
    </source>
</evidence>
<dbReference type="PANTHER" id="PTHR43128">
    <property type="entry name" value="L-2-HYDROXYCARBOXYLATE DEHYDROGENASE (NAD(P)(+))"/>
    <property type="match status" value="1"/>
</dbReference>
<dbReference type="PRINTS" id="PR00086">
    <property type="entry name" value="LLDHDRGNASE"/>
</dbReference>
<evidence type="ECO:0000256" key="2">
    <source>
        <dbReference type="ARBA" id="ARBA00023027"/>
    </source>
</evidence>
<dbReference type="KEGG" id="clx:CLAN_0850"/>
<dbReference type="InterPro" id="IPR001236">
    <property type="entry name" value="Lactate/malate_DH_N"/>
</dbReference>
<evidence type="ECO:0000313" key="10">
    <source>
        <dbReference type="Proteomes" id="UP000202031"/>
    </source>
</evidence>
<dbReference type="GO" id="GO:0030060">
    <property type="term" value="F:L-malate dehydrogenase (NAD+) activity"/>
    <property type="evidence" value="ECO:0007669"/>
    <property type="project" value="UniProtKB-EC"/>
</dbReference>
<feature type="active site" description="Proton acceptor" evidence="3">
    <location>
        <position position="174"/>
    </location>
</feature>
<sequence length="299" mass="32302">MKIAIIGAGNVGASIASLLISKQMCDEIALIDINQNLANAKAIDLSQMSIALGLDIMVVGGDDYQILSDFDIVIITAGVARKDGQSRAELAKINANIVAQASSQIAKFAPNSTIIVVTNPLDIMVYVAFKASGFNRKKIIGMAGELDSARLKFALKNHLDTSVTDSKSCVIGMHNDDMICLVDENLSIDEYENIRSQTINGGAKIVKLMNTSAFYAPAAGVINICQALINEDSKVLSCSVLDDNLIAFSRLVKISKDGVKEILELNLKPKDREILDKSIEEFIIYIKNFNINGANINFS</sequence>
<dbReference type="Gene3D" id="3.90.110.10">
    <property type="entry name" value="Lactate dehydrogenase/glycoside hydrolase, family 4, C-terminal"/>
    <property type="match status" value="1"/>
</dbReference>
<evidence type="ECO:0000259" key="8">
    <source>
        <dbReference type="Pfam" id="PF02866"/>
    </source>
</evidence>
<dbReference type="PANTHER" id="PTHR43128:SF16">
    <property type="entry name" value="L-LACTATE DEHYDROGENASE"/>
    <property type="match status" value="1"/>
</dbReference>
<dbReference type="FunFam" id="3.40.50.720:FF:000018">
    <property type="entry name" value="Malate dehydrogenase"/>
    <property type="match status" value="1"/>
</dbReference>
<dbReference type="Proteomes" id="UP000202031">
    <property type="component" value="Chromosome"/>
</dbReference>
<dbReference type="GeneID" id="46921323"/>
<protein>
    <submittedName>
        <fullName evidence="9">Malate dehydrogenase, NAD-dependent</fullName>
        <ecNumber evidence="9">1.1.1.37</ecNumber>
    </submittedName>
</protein>
<feature type="binding site" evidence="5">
    <location>
        <begin position="117"/>
        <end position="119"/>
    </location>
    <ligand>
        <name>NAD(+)</name>
        <dbReference type="ChEBI" id="CHEBI:57540"/>
    </ligand>
</feature>
<evidence type="ECO:0000256" key="1">
    <source>
        <dbReference type="ARBA" id="ARBA00023002"/>
    </source>
</evidence>
<keyword evidence="1 6" id="KW-0560">Oxidoreductase</keyword>
<feature type="binding site" evidence="5">
    <location>
        <position position="32"/>
    </location>
    <ligand>
        <name>NAD(+)</name>
        <dbReference type="ChEBI" id="CHEBI:57540"/>
    </ligand>
</feature>
<evidence type="ECO:0000256" key="5">
    <source>
        <dbReference type="PIRSR" id="PIRSR000102-3"/>
    </source>
</evidence>
<dbReference type="EC" id="1.1.1.37" evidence="9"/>
<dbReference type="Pfam" id="PF00056">
    <property type="entry name" value="Ldh_1_N"/>
    <property type="match status" value="1"/>
</dbReference>